<evidence type="ECO:0000313" key="1">
    <source>
        <dbReference type="EMBL" id="MPM57199.1"/>
    </source>
</evidence>
<comment type="caution">
    <text evidence="1">The sequence shown here is derived from an EMBL/GenBank/DDBJ whole genome shotgun (WGS) entry which is preliminary data.</text>
</comment>
<dbReference type="EMBL" id="VSSQ01016142">
    <property type="protein sequence ID" value="MPM57199.1"/>
    <property type="molecule type" value="Genomic_DNA"/>
</dbReference>
<reference evidence="1" key="1">
    <citation type="submission" date="2019-08" db="EMBL/GenBank/DDBJ databases">
        <authorList>
            <person name="Kucharzyk K."/>
            <person name="Murdoch R.W."/>
            <person name="Higgins S."/>
            <person name="Loffler F."/>
        </authorList>
    </citation>
    <scope>NUCLEOTIDE SEQUENCE</scope>
</reference>
<gene>
    <name evidence="1" type="ORF">SDC9_104021</name>
</gene>
<proteinExistence type="predicted"/>
<dbReference type="AlphaFoldDB" id="A0A645AVQ9"/>
<name>A0A645AVQ9_9ZZZZ</name>
<sequence>MAGRIGEGVGRGTQLGVLAAVEGDADHFSQFGAGDDPGGIKVGAVFFSVDDVQSHQGVYGLGVGDFIAIGELRRACGHNHHAQEHDKGQSQAKRSFEVLHAGVSSLQIRHGVRAGFMSVPRLWQEYRLFSPKRQ</sequence>
<protein>
    <submittedName>
        <fullName evidence="1">Uncharacterized protein</fullName>
    </submittedName>
</protein>
<accession>A0A645AVQ9</accession>
<organism evidence="1">
    <name type="scientific">bioreactor metagenome</name>
    <dbReference type="NCBI Taxonomy" id="1076179"/>
    <lineage>
        <taxon>unclassified sequences</taxon>
        <taxon>metagenomes</taxon>
        <taxon>ecological metagenomes</taxon>
    </lineage>
</organism>